<evidence type="ECO:0008006" key="8">
    <source>
        <dbReference type="Google" id="ProtNLM"/>
    </source>
</evidence>
<sequence length="1259" mass="147778">MKQDRNYLDEPYSLSAVLPSFQPTPFTSSSSHTHIAYLRVHTPFSSILEFLAEERHGQQSIIATPAVAGNAAHGEISFQDYFATGSCDSSLMITMEKSDEREADDRQQDEEYNYENEIFDDEDAVDEKRGKEEDAKEKEKEEEKEERVVVAEKEEMYVDEVEMEIDEGEYEEIDKDWEKRAKKRVHIELIDEFPGRRKTIYELDAYEASGPSYYDILQLGKVEEEVPPKRLEIRYSISMGAGIARIDLSPSVQQMLGCVIGENVTTEYPWVWVQKETIEDDLQLHSESSEFLAMKDEIFEYPERRMLIGYAPSITEEGQFYICLSTEAKENVLQQIQIQRRSHEIRVRNAVYKQPAEWKDLGSGKEVDENVIKNQRPQIEIEVVSTANLLNVPMNLVDRRADDQRDGYIDLLPYRQTFENVSRSTISRPTQVTPSIKDNDAQTAPSIPVNSSFQYQYEYKPIDISAFTEEDTENLTRFLRRYTDIICDQVQMNATWDIYADDYTNLVHYERDTKAPIPVEYKEHQSFYSKQQTEDKVINDLSWHPVWSDIACVTYTYYAKSEYYLAQEVYDQVLRDCKGNNVALIWSFNDCLSPKLILECQREITSISICPLDGNTIIGGCANGQVSTIFETTGIEISIWSIPGKIESIEAVVVHTSAQIKYKVTLRSLMTWIKEIPEWSIVRPVAMSSSYHSQKGAISQIAWIPPYHKVEKNGRIQSLENDTALEDLPLQFITCSMDGTIAFWDLKENIPRKDVQKEEQKKPLPPELMEFTSPFRSFDRLWKPYYTLIVQYPNESRCPMLTTFDIYSPKLKREELFPAIKTDITIRRYYKFVSEKPDYIMEPEIFIGTVEGYVGLITWEGFEDNNLLRREECKWKWIKRIHNGPVTHIARSEYHKKIVATVGGNIFAVWREDFGEPIIWKKSQLRSAGSCYGYTGCSWVNFRPTILVLARLDGSMEIWDFIVRSQEPTITQSVSGHIIMGIYTHELPLEPQCMAICDYNGTLRIYTAPPILLTFDVSDIKWMQDYFDQQVDRISEFKKWQDAWNKKNFERIDKKKKLDEKKIEEERIEAEIKHREEMAELLKKAQEEERAKGKRRKPWQFIEDTKERWREMEMKRMQITVLEKKGLRRDVLERQRAPILKIRQEAQKKEKNIREILQQRDHIFKETVTFLFPEQEADHKLEDRDQISLPYIVPKPLKDIELTIPEKSKIQEEARQLLEEFQEVEQEALEIMIYQEFEHVFDWPTVLKQARKRKEYTYT</sequence>
<reference evidence="6" key="1">
    <citation type="journal article" date="2020" name="G3 (Bethesda)">
        <title>High-Quality Assemblies for Three Invasive Social Wasps from the &lt;i&gt;Vespula&lt;/i&gt; Genus.</title>
        <authorList>
            <person name="Harrop T.W.R."/>
            <person name="Guhlin J."/>
            <person name="McLaughlin G.M."/>
            <person name="Permina E."/>
            <person name="Stockwell P."/>
            <person name="Gilligan J."/>
            <person name="Le Lec M.F."/>
            <person name="Gruber M.A.M."/>
            <person name="Quinn O."/>
            <person name="Lovegrove M."/>
            <person name="Duncan E.J."/>
            <person name="Remnant E.J."/>
            <person name="Van Eeckhoven J."/>
            <person name="Graham B."/>
            <person name="Knapp R.A."/>
            <person name="Langford K.W."/>
            <person name="Kronenberg Z."/>
            <person name="Press M.O."/>
            <person name="Eacker S.M."/>
            <person name="Wilson-Rankin E.E."/>
            <person name="Purcell J."/>
            <person name="Lester P.J."/>
            <person name="Dearden P.K."/>
        </authorList>
    </citation>
    <scope>NUCLEOTIDE SEQUENCE</scope>
    <source>
        <strain evidence="6">Marl-1</strain>
    </source>
</reference>
<evidence type="ECO:0000313" key="7">
    <source>
        <dbReference type="Proteomes" id="UP000614350"/>
    </source>
</evidence>
<organism evidence="6 7">
    <name type="scientific">Vespula vulgaris</name>
    <name type="common">Yellow jacket</name>
    <name type="synonym">Wasp</name>
    <dbReference type="NCBI Taxonomy" id="7454"/>
    <lineage>
        <taxon>Eukaryota</taxon>
        <taxon>Metazoa</taxon>
        <taxon>Ecdysozoa</taxon>
        <taxon>Arthropoda</taxon>
        <taxon>Hexapoda</taxon>
        <taxon>Insecta</taxon>
        <taxon>Pterygota</taxon>
        <taxon>Neoptera</taxon>
        <taxon>Endopterygota</taxon>
        <taxon>Hymenoptera</taxon>
        <taxon>Apocrita</taxon>
        <taxon>Aculeata</taxon>
        <taxon>Vespoidea</taxon>
        <taxon>Vespidae</taxon>
        <taxon>Vespinae</taxon>
        <taxon>Vespula</taxon>
    </lineage>
</organism>
<feature type="coiled-coil region" evidence="4">
    <location>
        <begin position="1051"/>
        <end position="1091"/>
    </location>
</feature>
<keyword evidence="2" id="KW-0853">WD repeat</keyword>
<proteinExistence type="predicted"/>
<evidence type="ECO:0000256" key="5">
    <source>
        <dbReference type="SAM" id="MobiDB-lite"/>
    </source>
</evidence>
<dbReference type="Proteomes" id="UP000614350">
    <property type="component" value="Unassembled WGS sequence"/>
</dbReference>
<evidence type="ECO:0000313" key="6">
    <source>
        <dbReference type="EMBL" id="KAF7412388.1"/>
    </source>
</evidence>
<protein>
    <recommendedName>
        <fullName evidence="8">WD repeat-containing protein 63</fullName>
    </recommendedName>
</protein>
<dbReference type="GO" id="GO:0045503">
    <property type="term" value="F:dynein light chain binding"/>
    <property type="evidence" value="ECO:0007669"/>
    <property type="project" value="TreeGrafter"/>
</dbReference>
<name>A0A834KT58_VESVU</name>
<dbReference type="GO" id="GO:0036156">
    <property type="term" value="C:inner dynein arm"/>
    <property type="evidence" value="ECO:0007669"/>
    <property type="project" value="TreeGrafter"/>
</dbReference>
<dbReference type="InterPro" id="IPR015943">
    <property type="entry name" value="WD40/YVTN_repeat-like_dom_sf"/>
</dbReference>
<dbReference type="GO" id="GO:0060294">
    <property type="term" value="P:cilium movement involved in cell motility"/>
    <property type="evidence" value="ECO:0007669"/>
    <property type="project" value="TreeGrafter"/>
</dbReference>
<keyword evidence="1" id="KW-0963">Cytoplasm</keyword>
<feature type="compositionally biased region" description="Basic and acidic residues" evidence="5">
    <location>
        <begin position="126"/>
        <end position="147"/>
    </location>
</feature>
<comment type="caution">
    <text evidence="6">The sequence shown here is derived from an EMBL/GenBank/DDBJ whole genome shotgun (WGS) entry which is preliminary data.</text>
</comment>
<evidence type="ECO:0000256" key="4">
    <source>
        <dbReference type="SAM" id="Coils"/>
    </source>
</evidence>
<feature type="compositionally biased region" description="Basic and acidic residues" evidence="5">
    <location>
        <begin position="97"/>
        <end position="106"/>
    </location>
</feature>
<gene>
    <name evidence="6" type="ORF">HZH66_001284</name>
</gene>
<feature type="region of interest" description="Disordered" evidence="5">
    <location>
        <begin position="97"/>
        <end position="147"/>
    </location>
</feature>
<feature type="compositionally biased region" description="Acidic residues" evidence="5">
    <location>
        <begin position="107"/>
        <end position="125"/>
    </location>
</feature>
<dbReference type="GO" id="GO:0045504">
    <property type="term" value="F:dynein heavy chain binding"/>
    <property type="evidence" value="ECO:0007669"/>
    <property type="project" value="TreeGrafter"/>
</dbReference>
<dbReference type="EMBL" id="JACSEA010000001">
    <property type="protein sequence ID" value="KAF7412388.1"/>
    <property type="molecule type" value="Genomic_DNA"/>
</dbReference>
<dbReference type="PANTHER" id="PTHR12442:SF5">
    <property type="entry name" value="DYNEIN AXONEMAL INTERMEDIATE CHAIN 3"/>
    <property type="match status" value="1"/>
</dbReference>
<evidence type="ECO:0000256" key="3">
    <source>
        <dbReference type="ARBA" id="ARBA00022737"/>
    </source>
</evidence>
<dbReference type="PANTHER" id="PTHR12442">
    <property type="entry name" value="DYNEIN INTERMEDIATE CHAIN"/>
    <property type="match status" value="1"/>
</dbReference>
<accession>A0A834KT58</accession>
<keyword evidence="7" id="KW-1185">Reference proteome</keyword>
<keyword evidence="4" id="KW-0175">Coiled coil</keyword>
<evidence type="ECO:0000256" key="1">
    <source>
        <dbReference type="ARBA" id="ARBA00022490"/>
    </source>
</evidence>
<dbReference type="InterPro" id="IPR036322">
    <property type="entry name" value="WD40_repeat_dom_sf"/>
</dbReference>
<dbReference type="AlphaFoldDB" id="A0A834KT58"/>
<dbReference type="SUPFAM" id="SSF50978">
    <property type="entry name" value="WD40 repeat-like"/>
    <property type="match status" value="1"/>
</dbReference>
<dbReference type="GO" id="GO:0036159">
    <property type="term" value="P:inner dynein arm assembly"/>
    <property type="evidence" value="ECO:0007669"/>
    <property type="project" value="TreeGrafter"/>
</dbReference>
<dbReference type="Gene3D" id="2.130.10.10">
    <property type="entry name" value="YVTN repeat-like/Quinoprotein amine dehydrogenase"/>
    <property type="match status" value="2"/>
</dbReference>
<dbReference type="InterPro" id="IPR050687">
    <property type="entry name" value="Dynein_IC"/>
</dbReference>
<feature type="region of interest" description="Disordered" evidence="5">
    <location>
        <begin position="425"/>
        <end position="447"/>
    </location>
</feature>
<evidence type="ECO:0000256" key="2">
    <source>
        <dbReference type="ARBA" id="ARBA00022574"/>
    </source>
</evidence>
<keyword evidence="3" id="KW-0677">Repeat</keyword>